<dbReference type="CDD" id="cd05930">
    <property type="entry name" value="A_NRPS"/>
    <property type="match status" value="2"/>
</dbReference>
<comment type="similarity">
    <text evidence="2">Belongs to the ATP-dependent AMP-binding enzyme family.</text>
</comment>
<dbReference type="NCBIfam" id="TIGR01720">
    <property type="entry name" value="NRPS-para261"/>
    <property type="match status" value="1"/>
</dbReference>
<dbReference type="FunFam" id="1.10.1200.10:FF:000005">
    <property type="entry name" value="Nonribosomal peptide synthetase 1"/>
    <property type="match status" value="2"/>
</dbReference>
<dbReference type="PROSITE" id="PS50075">
    <property type="entry name" value="CARRIER"/>
    <property type="match status" value="5"/>
</dbReference>
<feature type="domain" description="Carrier" evidence="9">
    <location>
        <begin position="5839"/>
        <end position="5914"/>
    </location>
</feature>
<evidence type="ECO:0000313" key="10">
    <source>
        <dbReference type="EMBL" id="AEF38911.1"/>
    </source>
</evidence>
<evidence type="ECO:0000256" key="7">
    <source>
        <dbReference type="ARBA" id="ARBA00023194"/>
    </source>
</evidence>
<dbReference type="GO" id="GO:0044550">
    <property type="term" value="P:secondary metabolite biosynthetic process"/>
    <property type="evidence" value="ECO:0007669"/>
    <property type="project" value="UniProtKB-ARBA"/>
</dbReference>
<dbReference type="GO" id="GO:0016874">
    <property type="term" value="F:ligase activity"/>
    <property type="evidence" value="ECO:0007669"/>
    <property type="project" value="UniProtKB-KW"/>
</dbReference>
<dbReference type="NCBIfam" id="NF004282">
    <property type="entry name" value="PRK05691.1"/>
    <property type="match status" value="7"/>
</dbReference>
<keyword evidence="7" id="KW-0045">Antibiotic biosynthesis</keyword>
<dbReference type="HOGENOM" id="CLU_222740_0_0_11"/>
<dbReference type="KEGG" id="asd:AS9A_0454"/>
<dbReference type="NCBIfam" id="TIGR01733">
    <property type="entry name" value="AA-adenyl-dom"/>
    <property type="match status" value="5"/>
</dbReference>
<dbReference type="InterPro" id="IPR001242">
    <property type="entry name" value="Condensation_dom"/>
</dbReference>
<evidence type="ECO:0000256" key="8">
    <source>
        <dbReference type="SAM" id="MobiDB-lite"/>
    </source>
</evidence>
<dbReference type="InterPro" id="IPR020845">
    <property type="entry name" value="AMP-binding_CS"/>
</dbReference>
<evidence type="ECO:0000259" key="9">
    <source>
        <dbReference type="PROSITE" id="PS50075"/>
    </source>
</evidence>
<dbReference type="Pfam" id="PF00550">
    <property type="entry name" value="PP-binding"/>
    <property type="match status" value="5"/>
</dbReference>
<dbReference type="FunFam" id="3.40.50.980:FF:000001">
    <property type="entry name" value="Non-ribosomal peptide synthetase"/>
    <property type="match status" value="4"/>
</dbReference>
<protein>
    <submittedName>
        <fullName evidence="10">Non-ribosomal peptide synthetase</fullName>
    </submittedName>
</protein>
<evidence type="ECO:0000256" key="6">
    <source>
        <dbReference type="ARBA" id="ARBA00022737"/>
    </source>
</evidence>
<dbReference type="SUPFAM" id="SSF56801">
    <property type="entry name" value="Acetyl-CoA synthetase-like"/>
    <property type="match status" value="6"/>
</dbReference>
<dbReference type="Gene3D" id="1.10.1200.10">
    <property type="entry name" value="ACP-like"/>
    <property type="match status" value="5"/>
</dbReference>
<reference evidence="10 11" key="1">
    <citation type="journal article" date="2011" name="J. Bacteriol.">
        <title>Complete genome sequence of Amycolicicoccus subflavus DQS3-9A1T, an actinomycete isolated from crude oil-polluted soil.</title>
        <authorList>
            <person name="Cai M."/>
            <person name="Chen W.M."/>
            <person name="Nie Y."/>
            <person name="Chi C.Q."/>
            <person name="Wang Y.N."/>
            <person name="Tang Y.Q."/>
            <person name="Li G.Y."/>
            <person name="Wu X.L."/>
        </authorList>
    </citation>
    <scope>NUCLEOTIDE SEQUENCE [LARGE SCALE GENOMIC DNA]</scope>
    <source>
        <strain evidence="11">DSM 45089 / DQS3-9A1</strain>
    </source>
</reference>
<accession>F6EHW3</accession>
<dbReference type="InterPro" id="IPR010060">
    <property type="entry name" value="NRPS_synth"/>
</dbReference>
<dbReference type="OrthoDB" id="4510129at2"/>
<dbReference type="SUPFAM" id="SSF52777">
    <property type="entry name" value="CoA-dependent acyltransferases"/>
    <property type="match status" value="14"/>
</dbReference>
<keyword evidence="6" id="KW-0677">Repeat</keyword>
<dbReference type="UniPathway" id="UPA00011"/>
<dbReference type="GO" id="GO:0008610">
    <property type="term" value="P:lipid biosynthetic process"/>
    <property type="evidence" value="ECO:0007669"/>
    <property type="project" value="UniProtKB-ARBA"/>
</dbReference>
<dbReference type="InterPro" id="IPR023213">
    <property type="entry name" value="CAT-like_dom_sf"/>
</dbReference>
<dbReference type="InterPro" id="IPR006162">
    <property type="entry name" value="Ppantetheine_attach_site"/>
</dbReference>
<dbReference type="NCBIfam" id="NF003417">
    <property type="entry name" value="PRK04813.1"/>
    <property type="match status" value="8"/>
</dbReference>
<dbReference type="Pfam" id="PF00501">
    <property type="entry name" value="AMP-binding"/>
    <property type="match status" value="6"/>
</dbReference>
<dbReference type="RefSeq" id="WP_013805262.1">
    <property type="nucleotide sequence ID" value="NC_015564.1"/>
</dbReference>
<dbReference type="CDD" id="cd19540">
    <property type="entry name" value="LCL_NRPS-like"/>
    <property type="match status" value="4"/>
</dbReference>
<dbReference type="SUPFAM" id="SSF47336">
    <property type="entry name" value="ACP-like"/>
    <property type="match status" value="5"/>
</dbReference>
<dbReference type="eggNOG" id="COG1020">
    <property type="taxonomic scope" value="Bacteria"/>
</dbReference>
<dbReference type="InterPro" id="IPR010071">
    <property type="entry name" value="AA_adenyl_dom"/>
</dbReference>
<evidence type="ECO:0000256" key="2">
    <source>
        <dbReference type="ARBA" id="ARBA00006432"/>
    </source>
</evidence>
<dbReference type="CDD" id="cd17646">
    <property type="entry name" value="A_NRPS_AB3403-like"/>
    <property type="match status" value="1"/>
</dbReference>
<evidence type="ECO:0000313" key="11">
    <source>
        <dbReference type="Proteomes" id="UP000009235"/>
    </source>
</evidence>
<keyword evidence="5" id="KW-0436">Ligase</keyword>
<feature type="domain" description="Carrier" evidence="9">
    <location>
        <begin position="4769"/>
        <end position="4844"/>
    </location>
</feature>
<sequence length="6760" mass="726939">MSPSDVPEIDRAEEQPVGDSSFPLSSAQYSIWMAQQLDPETPVTIAQYVEIHGEVDHELLTRAAMQAGRETGSGYIRIVESGGAPVQMVDRSIDDSITFLDLSGAKDAVSRARKWMRDEYSSPIDISRDRLAVSSLIKVGRGRYFWYQRIHHVAVDGFGAMNALTRVSEIYSALVNGDEPPAAPVEGLRAIYESEVAYRQSPRFERDREFWRAYTEGLPDRVSLAQRSAPAGKQSLVASSSVGEATERLLEKSAQRYNGSWSPATIAAFGAYLARVTGNDEVVLSLPVSARVTKTMRRSGGMVSNVVPLRIAATPDQTPKQLTDLVQSQIFSALRHQRFRYENIRRDMGSVSADREFFGPTINIMMFQPELRFGDVTGEIHILSTGPVEDLSVNLYPSSGPERIHIDFEANPGRYSRVELERHHARFRTYLQRFLELGESESIRSISILGQDERESVLGWARGPRTPLVPELRSLSGAVRARIEAAPGDIAVVSTAGSLTYGELGKSADALAAKLSARGVGRESVVALAVPRSREWVVGMLAAWQVGASYAPVDPAFPADRLEAVLTDTNAAVVVSLPGWEHAGSVPPGALIECDLVSLSRENAQPPTEPADPWLEAGAGARTAYVISTSGSTGRPKPTVVPMAGVANTVAWYCDDVKLTPGEGVLVASSPGFDLTQKNVWAALASGAHIVLAQDGFDPSEILPAISEHAVTLTNMSPSAFEALVESDTAGVLKKMRTVFLGGEAIRPRPLESLLRAGVRIVNSYGPTEASDVVSFAEMSLKDLQSVPIGHAIPNIELYVLDRSLAPVPVGVAGELYVGGVGVGRGYGGLPELTSNRYVASPFGVPGERMYRTGDLVRWRDDGELEYIGRTDFQVKLRGFRIELGEVELALLSHQDVAQAAAVVHRGNGTPDRLVGYVVGAANNVDETSVLSSISEFLPSYMVPSALVVLDEFPLTPSGKIDRKVLPVPDFGSMVSSSREPANETERILAQIFADTLGLPTIGLDDSFFALGGDSIMSIHVVSQAKAAGIIISPRDIFERRTVSALALVARAADTADSAAVLAELDGGGTGEMALTPVMEWMVERGGDYRQYSQAALLTLPPRITEDGIGRTLQAVIDHHDLLRARIDGHTLVVPEPGTVDANALLTRVKVSETPGTAEFQDIVSNQLVAAADQLDPVNGVMLRAIWFDTGAGSPGRILLVIHHVAIDGVSWRIIVPDLASAWAQISSGREPELAPVGTSFRRWSHGLVEESGAREDEFGIWESMLTGTEPVLGARQFDPARDINATLDRLTLEIDPAITDVLLTRVPEVIRGGVDDGLIASLVLALGKWRDAQTPLIGLEGHGREEGAVPGADLTRTMGWFTTVAPIRFDTTDCDIADAMAGGASAGVLLKAVKEQLRAVPDRGIGYGMLRYLHSEGAERLGSAAQPQVMFNYLGRFVTSEIPEELRDLGWMPSDDADELMFTFAPDMAASGVLDITAMIAPTAAGQVLKIVLLYPSELLTSDEAAEFAEIWRDSLAAIGRYAEDPQAGGLTPSDVPLVAVDQRTISALETQFHQVTDIWPLSPLQAGMLFHAVLAEDSVDAYMVQLVLNVKGTIDQDRLRRAVNGVLARYPNLRVAFATNNVGDPIQVVLGEAEATVTLRDLTADGELRGSAIDAAVDQALAEDRAARFDMARAPLVRVTILVVAPGEYRLVLTNHHILMDGWSTPLYLRDLIGLYLFDGDSSQLPAVRSYKDYLEWVGQQDAQVSLQVWRDALAGVEEPSTLIPLERARRHEAPPQEISHQFSPEFSQQISHVARELGVTVNTVIQAAWGIVLATESARDDIVFGATVSGRPPQLDGVEDMIGLFINTLPVRVRLEPTETFAELLTRLQTEQAGLLEHHYVQLADIQRAAGQGAIFDTLTVFESYPVDRAGLGEDNDIAGMRITGVTGLDAAHYPVTVIAHAEPALQLIIKYFPDLLDGSRMRAVLDRLVRTVSAIAEAPGSRYGGYDVLTAQEHSQLAPVVGPAGIEPRPLPEIFSEAAAAAADNIAVVDRDRSLTYRELDARSSQLARLLIDRGVKAEDFVALGMARSQESILSVWAVAKSGGAFVPIDPDYPVERIEHMLTDSGARVGLTVSSQVSHLPDTVDWIVVDDPAFGAELTRYSAEPVTDAHRLQPIRPRNTAYMIYTSGSTGVPKGVVVTHTGLANFAAEQRERYSVAHDSRVLHFSSPSFDASVLEYLLAFGTGATMVIVPPGTYGGEELAAVISEEKATHAFITPAALASVDPEGLDTFQHVVAGGEAVPADLVARWAPGRRMYNGYGPTETTIMVMISDPMSPGQKTVTIGPPIRGTEALVLDSRLRPVPLGVPGELYVSGLGAARGYHARPGLTSERFVANPFGVPGDRLYRTGDLVRWTTDGPSGGLEIEYLGRTDFQVKVRGFRIELGEIDAVLSTYATVDFAVTIGHTGANNITRLVSYVKPVAGATIDTAALSEHLAESLPSHMVPSGIIVLDEIPLTVNGKLDRRRLPEPDFASAEEAYVAPRTPAEIAISEVFADVLGLDRVGVHDSFFDLGGNSLTATKVTARTNDAIGCRLGVREVFERPTVAELAERAVALLAGAGDAQRPALTPAPRPDRIPVSLAQQGMWFINQFDPTSAVYNIAFALDMRGALDVAALQSAMGDVLARHEALRTIFPADTEGPYQLILTPDQVAADIPVRRVKASDVDAASADFATRGFDVTKDLPIRVMLFDLDKSRHVLAVVMHHIAADGASMAPLAADLMVAYAAHTGGSAPEWESLEIQYADYALWQRAVLGAETDPSSVLSRQLAYWSHTLAGAPGLLPLPTDHPRPPEQSLQGDTVSFQLNADLHRQIEEIARRSNATVFMVTHAAFAALLARLSGTTDIAIGTPIAGRGEASLDQLAGMFVNTLVLRTHVEPEATFAELVSQSRETDLAAFQNADVPFERVVREVGAERAADHSPLFQVMLAFQNTDPVKFDIAGLEVVADAIDVNTAKFDILMTLEEIRGEDGSAAGIKALITYATDLFNRATIEQYADRYTRLLESACSDVSIAIGDVNILSEHEQNLFTNRHASMGGLERRLETAAHEKPDAVAFTVEDRAITYSEVITRAHDIGTRLGDQRVRREGHYALALLTYAAGAASEPAAMQLMDRLLPVLDAVAGDAELALGTIGAANLLPQIGAGTQDAAGWNDTAHWVPETTLVSLFEEQAAKTPDSIALVYRKREVTYAELDGWANQVARKLIERGVGPESRVALVARRSLEMVVGMYAIVKAGGAYVPVDPDHPADRIAWVLESADPVCVVTTSRDRVAMQGAVESLEIDRLDLSAFSSAPVTDEDRGAPIRTDNTAYVIYTSGSTGRPKGVAVSHRAIVNRLLWMQAEYRLTERDVVLQKTPFTFDVSVWEFFWPLELGARLVIALPDGHRDPAYLCDLIGAQGVTVLHFVPSMLAVFVASAAEGGRKEQLETLRLVFASGEALAPPAAEALTRLTSAELHNLYGPTEAAVDVTYHQYTAEDTVTVPIGAPVWNTQVYVLDSRLRLVPIGVQGELYLAGIQLARGYVGRPDLSADRFVANPFGEAGERMYRTGDLVRWTVNGELEYIGRTDFQVKLRGLRIELGEIEAVLRANEGVDQTVVTLYHDPSGGEQLVGYLTTEPDASVDLDAIKREAAKQLPDYMIPRTLMVLDELPLNINGKLDRKALPAPDLGGSAKTFVAPSGPVEEIVAGIFAEVTSFDRISVNESFFDLGGNSLSATLVTARINDALGAELTLRDLFESPTVAGLSAMLEHEGSRITSRPKLVPGDRPDRLPLSLAQQRMWFLNRFDTASAVYNMPLVLRLTGKLYVSALQEAILDVIGRHESLRTVFPATDEGPVQVVLPASKVGIDISPVDIAETELHRELFALASVGFDVTAEAPVRAALLRTAPDQYTLLLVVHHIAADGASLKPLATDLVGAYVARANGDAPAWEPLQVQYADFALWQRELLGDENDPESLAGRQIEFWKETLAGVPELLELPTDRPRPARQSQRGATMSFAIDAELQRDLQHLARSNRATLFMVMHAAYAVLLARLSGTEDVTIGTPIAGRGERALDPLVGMFVNTLVLRTPIEGSESFTDLLSSVRDRDLAAFTHADVPFEQLVDVLKPHRSTAHAPLFQVVLAFQNTEPIAFELDGIAAEFQTVDVHTTKFDLMLDLAEKWDDTGEPAGIEGHFVYATDLFDADTIDSFARRFVQLLQHFVAAPDHSVGDAVLIDYAEHAALVPVAGESAAALQTLPEIFSAAAAADPQRTAVISGNTTLTYAELDARSSQLARMLLARGVTADSVVALAMPRSEDLVIAVWAAAKAGAAFLPVDPSYPEDRIAHMVSDSAAAIGVAHSSDVSQLPGSIEWLAIGSEALSEKLAAYSTETLTDSERGFPIRPDAAAYMIYTSGSTGLPKGVVVTHSGLSSVVHEQIDRFALDSQSRVLQFASPSFDASVFELLMAFGSAATLVVVEGGREAAGAVGAVLRDHHVTHAVITPSVLASLDRSDVTDIRTLLVAGEACPPELVTEFAPGRTMLNLYGPTEATIWSTSSAPMAAGQAIDIGRPVRGTDVVVLDSRLHPVPVGVAGELYLSGVALARGYHRRAGTTSDRFVANPFSGNGERLYRTGDLVRWNKNGDLEYLGRTDFQVKIRGLRIELGEIEAALARHESIDQAVAAVHHDANTGDVLVAYIVGSAGAVDVPAVKAALAEQLPPHMVPQVFMQLEAMPLTANGKIDRQAMPEPDVVGAALVEFRAPSSPVEEIIAGIFGEITGRDRVGADDDFFDIGGNSLSATRVAARVSEATGRTIGVRELFEAPTVAQLAVVVETSDESKHARPPLVPQPRTAPAPLSLAQSRMWFINQLDTESAAYNIPLMLRLNGTVDVSALQASVLDVIARHDVLRTMYPETADGPVQQVVAAREVPLDLTPQPVGDETGLAEAIRKVAQRGFDVTAAPPIRAGLYQLTDDEYVLVIVVHHIAADGESMRPLARDVMVAYSAHADGQDVSWDPLKVQYGDFAIWQRELLGDENDPESLASQQLEYWKSTLAGLPELVELPTDRPRPAVASMRGATYEYRIDAELHTKFVQLARNSNVTTFMAVHAALAVLMSRMSGTTDIPLGTPVAGRGERALDDVVGMFVNTLVLRTEVDPGLSFAELLAQVREADLGAFTHVDVPFERLVEILNPVRTQAHAPLFQVMLSLQDDASPTVELPGMTVSPIEISTNSSKFDISFGVLQDWDDTGAPAGMTLSLTYATDLFDESSIARFAQRFERVVQRVVEGPDVEVSDIGVMSAAEHTQVLLEWNSWEDVLLVPMRDVITQFEMQTAQTPGSVAVVAGDEEVTYAEFNARVNQLARYLVEQGVQAESRVAVMLNRSVDLLAAIYAILKAGGAYVPIDPEYPADRIQHMLSTADPQLIIVSTETAGPSTDARCPKVVIDSLDVSAYSAQSLTSADVHAKIHGGNTAYILFTSGSTGRPKGIEVSRDSLAYSLAWHQHDFPIGIDDAVLQKTSVTFDPSVAELFWPLQTGARLVFAKPGGHRDPEYLAEVIADKKITVTHFVPSMLEAYLSVTDGAGLRNLRTVFSGGEALSAALARRFSRACDGGLYNAYGPAEATIRTHTYLWNNQTSGANSVPIGRGVPGTQVLVLDQSLKAVPIGVAGELYVAGPLLARGYAHRPDLTADRFVADPFGAPGERMYRTGDLVRWLPDGSLEYLGRTDFQVKLRGQRIELGEIEAALRDHVSVTGAVVVLRKDPRLGDQLIGYVTARPDSEVDGGDIRSALADRLPDYMVPAAVVVLAEFPLSANGKLDRRALPDPVFDFGPRTYIAPRNPIEEIIADVYAEVLGAEHVSTDISFFDLGGSSLAAMKAIARISSGLGVRVRVQDLFDAPSVAALAERVEHAQSHAGAVRPLAPADPRPDYIPLSLAQQRMWLLNRIDPGSAAYNMPLVLRLSGQLNAGALQAAVNDVVARHESLRTMFPDSANGPGQVILGASEVTIDLTPRAVTESEVVEHVTSFAGRGFDVTREVPLRGALFELSEQEHILAIIVHHIIGDGESMSPMARDVMIAYTARAAGEVPAWPPLEVQYADFALWQREVLGDPGDPESLASRQIRYWQEALADLPELLDLPTDRARPAVAGTEAGHVTVELSAAEHSGLVSLADRHSGSMFMVLHAALAVVLSRVSGARDIAIGTPVAGRGEAALDNLIGMFVNTLVLRTQVDSAAAFSELMQHVRQVDLGAYEHADVPFEQLVEVLKPQRSTAHAPLVQVILSLLNPQQRKVELSGLTVEPLEGDESAKFDLLLGVEQHFTDDGRPAGLTARFVYRTDIFDGSSIERLGRRLERVVQAVSANPDAIVGDIDIADETESGSIVRGGAQHAASGGAAETGVLTGAEAPPAETVAQILSAAAEANPGGTAVLTDAKPLSYMNLDKRSSRLARLLIRQGAGPEDSVAVVMPPSIEAVVAQWAVAKTGAALVLLDPRGVEDQVVATALSASGTRIGVTMSAFSGSLPSAATWMSLDDDEVKAQLKTLSPAPVSFYDRLGQVRLDNTAYIAFSGESEDLHAVAVTHRAIAGAVAALRDRLDVTTETPVRLADFSDVHESVLRLVLAATESSALDMGEREAEAGMLWRHATLDASLPAADVRVVGAPEAPGATIANGAPALGDPVPGSKVLVLDDTLQPVAEGGEGELYLAGDAVGRGYVRATALTASRFVPDPTNGEGERMYRTGIRVRWGAQGAVEYLADASGRL</sequence>
<keyword evidence="11" id="KW-1185">Reference proteome</keyword>
<dbReference type="Pfam" id="PF00668">
    <property type="entry name" value="Condensation"/>
    <property type="match status" value="7"/>
</dbReference>
<feature type="domain" description="Carrier" evidence="9">
    <location>
        <begin position="2523"/>
        <end position="2598"/>
    </location>
</feature>
<dbReference type="InterPro" id="IPR042099">
    <property type="entry name" value="ANL_N_sf"/>
</dbReference>
<dbReference type="Gene3D" id="3.40.50.12780">
    <property type="entry name" value="N-terminal domain of ligase-like"/>
    <property type="match status" value="1"/>
</dbReference>
<dbReference type="Gene3D" id="3.30.559.30">
    <property type="entry name" value="Nonribosomal peptide synthetase, condensation domain"/>
    <property type="match status" value="7"/>
</dbReference>
<dbReference type="FunFam" id="3.30.300.30:FF:000010">
    <property type="entry name" value="Enterobactin synthetase component F"/>
    <property type="match status" value="3"/>
</dbReference>
<dbReference type="InterPro" id="IPR025110">
    <property type="entry name" value="AMP-bd_C"/>
</dbReference>
<dbReference type="GO" id="GO:0017000">
    <property type="term" value="P:antibiotic biosynthetic process"/>
    <property type="evidence" value="ECO:0007669"/>
    <property type="project" value="UniProtKB-KW"/>
</dbReference>
<dbReference type="SMART" id="SM00823">
    <property type="entry name" value="PKS_PP"/>
    <property type="match status" value="5"/>
</dbReference>
<dbReference type="EMBL" id="CP002786">
    <property type="protein sequence ID" value="AEF38911.1"/>
    <property type="molecule type" value="Genomic_DNA"/>
</dbReference>
<dbReference type="FunFam" id="3.40.50.980:FF:000002">
    <property type="entry name" value="Enterobactin synthetase component F"/>
    <property type="match status" value="1"/>
</dbReference>
<dbReference type="GO" id="GO:0043041">
    <property type="term" value="P:amino acid activation for nonribosomal peptide biosynthetic process"/>
    <property type="evidence" value="ECO:0007669"/>
    <property type="project" value="TreeGrafter"/>
</dbReference>
<dbReference type="FunFam" id="3.30.559.30:FF:000001">
    <property type="entry name" value="Non-ribosomal peptide synthetase"/>
    <property type="match status" value="1"/>
</dbReference>
<dbReference type="Pfam" id="PF13193">
    <property type="entry name" value="AMP-binding_C"/>
    <property type="match status" value="5"/>
</dbReference>
<dbReference type="FunFam" id="2.30.38.10:FF:000001">
    <property type="entry name" value="Non-ribosomal peptide synthetase PvdI"/>
    <property type="match status" value="3"/>
</dbReference>
<dbReference type="Gene3D" id="3.30.300.30">
    <property type="match status" value="5"/>
</dbReference>
<dbReference type="PANTHER" id="PTHR45527">
    <property type="entry name" value="NONRIBOSOMAL PEPTIDE SYNTHETASE"/>
    <property type="match status" value="1"/>
</dbReference>
<evidence type="ECO:0000256" key="1">
    <source>
        <dbReference type="ARBA" id="ARBA00001957"/>
    </source>
</evidence>
<dbReference type="InterPro" id="IPR036736">
    <property type="entry name" value="ACP-like_sf"/>
</dbReference>
<feature type="region of interest" description="Disordered" evidence="8">
    <location>
        <begin position="1"/>
        <end position="22"/>
    </location>
</feature>
<dbReference type="Proteomes" id="UP000009235">
    <property type="component" value="Chromosome"/>
</dbReference>
<dbReference type="InterPro" id="IPR020806">
    <property type="entry name" value="PKS_PP-bd"/>
</dbReference>
<evidence type="ECO:0000256" key="3">
    <source>
        <dbReference type="ARBA" id="ARBA00022450"/>
    </source>
</evidence>
<dbReference type="Gene3D" id="3.30.559.10">
    <property type="entry name" value="Chloramphenicol acetyltransferase-like domain"/>
    <property type="match status" value="7"/>
</dbReference>
<comment type="cofactor">
    <cofactor evidence="1">
        <name>pantetheine 4'-phosphate</name>
        <dbReference type="ChEBI" id="CHEBI:47942"/>
    </cofactor>
</comment>
<organism evidence="10 11">
    <name type="scientific">Hoyosella subflava (strain DSM 45089 / JCM 17490 / NBRC 109087 / DQS3-9A1)</name>
    <name type="common">Amycolicicoccus subflavus</name>
    <dbReference type="NCBI Taxonomy" id="443218"/>
    <lineage>
        <taxon>Bacteria</taxon>
        <taxon>Bacillati</taxon>
        <taxon>Actinomycetota</taxon>
        <taxon>Actinomycetes</taxon>
        <taxon>Mycobacteriales</taxon>
        <taxon>Hoyosellaceae</taxon>
        <taxon>Hoyosella</taxon>
    </lineage>
</organism>
<dbReference type="Gene3D" id="2.30.38.10">
    <property type="entry name" value="Luciferase, Domain 3"/>
    <property type="match status" value="6"/>
</dbReference>
<proteinExistence type="inferred from homology"/>
<dbReference type="GO" id="GO:0005829">
    <property type="term" value="C:cytosol"/>
    <property type="evidence" value="ECO:0007669"/>
    <property type="project" value="TreeGrafter"/>
</dbReference>
<feature type="domain" description="Carrier" evidence="9">
    <location>
        <begin position="3711"/>
        <end position="3786"/>
    </location>
</feature>
<gene>
    <name evidence="10" type="ordered locus">AS9A_0454</name>
</gene>
<keyword evidence="4" id="KW-0597">Phosphoprotein</keyword>
<name>F6EHW3_HOYSD</name>
<dbReference type="InterPro" id="IPR009081">
    <property type="entry name" value="PP-bd_ACP"/>
</dbReference>
<evidence type="ECO:0000256" key="4">
    <source>
        <dbReference type="ARBA" id="ARBA00022553"/>
    </source>
</evidence>
<dbReference type="STRING" id="443218.AS9A_0454"/>
<dbReference type="CDD" id="cd19543">
    <property type="entry name" value="DCL_NRPS"/>
    <property type="match status" value="1"/>
</dbReference>
<evidence type="ECO:0000256" key="5">
    <source>
        <dbReference type="ARBA" id="ARBA00022598"/>
    </source>
</evidence>
<dbReference type="Gene3D" id="3.40.50.980">
    <property type="match status" value="10"/>
</dbReference>
<dbReference type="InterPro" id="IPR045851">
    <property type="entry name" value="AMP-bd_C_sf"/>
</dbReference>
<dbReference type="GO" id="GO:0031177">
    <property type="term" value="F:phosphopantetheine binding"/>
    <property type="evidence" value="ECO:0007669"/>
    <property type="project" value="InterPro"/>
</dbReference>
<dbReference type="InterPro" id="IPR000873">
    <property type="entry name" value="AMP-dep_synth/lig_dom"/>
</dbReference>
<dbReference type="PROSITE" id="PS00012">
    <property type="entry name" value="PHOSPHOPANTETHEINE"/>
    <property type="match status" value="4"/>
</dbReference>
<dbReference type="PROSITE" id="PS00455">
    <property type="entry name" value="AMP_BINDING"/>
    <property type="match status" value="4"/>
</dbReference>
<dbReference type="PANTHER" id="PTHR45527:SF1">
    <property type="entry name" value="FATTY ACID SYNTHASE"/>
    <property type="match status" value="1"/>
</dbReference>
<dbReference type="FunFam" id="3.40.50.12780:FF:000012">
    <property type="entry name" value="Non-ribosomal peptide synthetase"/>
    <property type="match status" value="4"/>
</dbReference>
<keyword evidence="3" id="KW-0596">Phosphopantetheine</keyword>
<feature type="domain" description="Carrier" evidence="9">
    <location>
        <begin position="980"/>
        <end position="1054"/>
    </location>
</feature>